<dbReference type="SUPFAM" id="SSF56112">
    <property type="entry name" value="Protein kinase-like (PK-like)"/>
    <property type="match status" value="1"/>
</dbReference>
<dbReference type="PANTHER" id="PTHR44329">
    <property type="entry name" value="SERINE/THREONINE-PROTEIN KINASE TNNI3K-RELATED"/>
    <property type="match status" value="1"/>
</dbReference>
<name>A0A397SE61_9GLOM</name>
<dbReference type="InterPro" id="IPR001245">
    <property type="entry name" value="Ser-Thr/Tyr_kinase_cat_dom"/>
</dbReference>
<dbReference type="Proteomes" id="UP000265703">
    <property type="component" value="Unassembled WGS sequence"/>
</dbReference>
<dbReference type="AlphaFoldDB" id="A0A397SE61"/>
<feature type="domain" description="Protein kinase" evidence="1">
    <location>
        <begin position="1"/>
        <end position="117"/>
    </location>
</feature>
<feature type="non-terminal residue" evidence="2">
    <location>
        <position position="1"/>
    </location>
</feature>
<dbReference type="EMBL" id="QKYT01000486">
    <property type="protein sequence ID" value="RIA84523.1"/>
    <property type="molecule type" value="Genomic_DNA"/>
</dbReference>
<evidence type="ECO:0000313" key="3">
    <source>
        <dbReference type="Proteomes" id="UP000265703"/>
    </source>
</evidence>
<protein>
    <submittedName>
        <fullName evidence="2">Kinase-like domain-containing protein</fullName>
    </submittedName>
</protein>
<keyword evidence="2" id="KW-0808">Transferase</keyword>
<dbReference type="Gene3D" id="1.10.510.10">
    <property type="entry name" value="Transferase(Phosphotransferase) domain 1"/>
    <property type="match status" value="1"/>
</dbReference>
<dbReference type="InterPro" id="IPR000719">
    <property type="entry name" value="Prot_kinase_dom"/>
</dbReference>
<reference evidence="2 3" key="1">
    <citation type="submission" date="2018-06" db="EMBL/GenBank/DDBJ databases">
        <title>Comparative genomics reveals the genomic features of Rhizophagus irregularis, R. cerebriforme, R. diaphanum and Gigaspora rosea, and their symbiotic lifestyle signature.</title>
        <authorList>
            <person name="Morin E."/>
            <person name="San Clemente H."/>
            <person name="Chen E.C.H."/>
            <person name="De La Providencia I."/>
            <person name="Hainaut M."/>
            <person name="Kuo A."/>
            <person name="Kohler A."/>
            <person name="Murat C."/>
            <person name="Tang N."/>
            <person name="Roy S."/>
            <person name="Loubradou J."/>
            <person name="Henrissat B."/>
            <person name="Grigoriev I.V."/>
            <person name="Corradi N."/>
            <person name="Roux C."/>
            <person name="Martin F.M."/>
        </authorList>
    </citation>
    <scope>NUCLEOTIDE SEQUENCE [LARGE SCALE GENOMIC DNA]</scope>
    <source>
        <strain evidence="2 3">DAOM 227022</strain>
    </source>
</reference>
<keyword evidence="2" id="KW-0418">Kinase</keyword>
<gene>
    <name evidence="2" type="ORF">C1645_832122</name>
</gene>
<keyword evidence="3" id="KW-1185">Reference proteome</keyword>
<dbReference type="GO" id="GO:0004674">
    <property type="term" value="F:protein serine/threonine kinase activity"/>
    <property type="evidence" value="ECO:0007669"/>
    <property type="project" value="TreeGrafter"/>
</dbReference>
<proteinExistence type="predicted"/>
<organism evidence="2 3">
    <name type="scientific">Glomus cerebriforme</name>
    <dbReference type="NCBI Taxonomy" id="658196"/>
    <lineage>
        <taxon>Eukaryota</taxon>
        <taxon>Fungi</taxon>
        <taxon>Fungi incertae sedis</taxon>
        <taxon>Mucoromycota</taxon>
        <taxon>Glomeromycotina</taxon>
        <taxon>Glomeromycetes</taxon>
        <taxon>Glomerales</taxon>
        <taxon>Glomeraceae</taxon>
        <taxon>Glomus</taxon>
    </lineage>
</organism>
<dbReference type="GO" id="GO:0005524">
    <property type="term" value="F:ATP binding"/>
    <property type="evidence" value="ECO:0007669"/>
    <property type="project" value="InterPro"/>
</dbReference>
<dbReference type="InterPro" id="IPR051681">
    <property type="entry name" value="Ser/Thr_Kinases-Pseudokinases"/>
</dbReference>
<sequence>DLGFCGPADKPLGSIYGNLPYIAPEVIAGKETTFSSDIYSVAMLMWEISSGQPPFANYGHDYYLAMNIVNGMRPKIISGTPLKYKELMQQCWNADPAKRPNIETIWFELAEINKSYYHNQQTNDDAKINNLQLNLNLNIDSTNSINSFIRNFNSKIYNFKNLPEPRNATQEEHKAYRSIQHELSIPADDIMLENKSKQDYLKIPVGNDKENNKSKRIYSDISDENEKEGLIAKSKKLRLNNDEVGYRYIHRNYITSNGKSEVYNNPNLHSEDQNGLEILEDEF</sequence>
<dbReference type="Pfam" id="PF07714">
    <property type="entry name" value="PK_Tyr_Ser-Thr"/>
    <property type="match status" value="1"/>
</dbReference>
<dbReference type="OrthoDB" id="5966500at2759"/>
<evidence type="ECO:0000313" key="2">
    <source>
        <dbReference type="EMBL" id="RIA84523.1"/>
    </source>
</evidence>
<evidence type="ECO:0000259" key="1">
    <source>
        <dbReference type="PROSITE" id="PS50011"/>
    </source>
</evidence>
<accession>A0A397SE61</accession>
<dbReference type="InterPro" id="IPR011009">
    <property type="entry name" value="Kinase-like_dom_sf"/>
</dbReference>
<comment type="caution">
    <text evidence="2">The sequence shown here is derived from an EMBL/GenBank/DDBJ whole genome shotgun (WGS) entry which is preliminary data.</text>
</comment>
<dbReference type="PROSITE" id="PS50011">
    <property type="entry name" value="PROTEIN_KINASE_DOM"/>
    <property type="match status" value="1"/>
</dbReference>